<keyword evidence="2" id="KW-1133">Transmembrane helix</keyword>
<dbReference type="Proteomes" id="UP000748756">
    <property type="component" value="Unassembled WGS sequence"/>
</dbReference>
<dbReference type="InterPro" id="IPR052971">
    <property type="entry name" value="TRP_calcium_channel"/>
</dbReference>
<feature type="transmembrane region" description="Helical" evidence="2">
    <location>
        <begin position="266"/>
        <end position="285"/>
    </location>
</feature>
<feature type="transmembrane region" description="Helical" evidence="2">
    <location>
        <begin position="428"/>
        <end position="444"/>
    </location>
</feature>
<feature type="region of interest" description="Disordered" evidence="1">
    <location>
        <begin position="611"/>
        <end position="630"/>
    </location>
</feature>
<dbReference type="InterPro" id="IPR056337">
    <property type="entry name" value="LHD_YVC1"/>
</dbReference>
<accession>A0A9P5S542</accession>
<comment type="caution">
    <text evidence="5">The sequence shown here is derived from an EMBL/GenBank/DDBJ whole genome shotgun (WGS) entry which is preliminary data.</text>
</comment>
<keyword evidence="6" id="KW-1185">Reference proteome</keyword>
<feature type="region of interest" description="Disordered" evidence="1">
    <location>
        <begin position="695"/>
        <end position="726"/>
    </location>
</feature>
<reference evidence="5" key="1">
    <citation type="journal article" date="2020" name="Fungal Divers.">
        <title>Resolving the Mortierellaceae phylogeny through synthesis of multi-gene phylogenetics and phylogenomics.</title>
        <authorList>
            <person name="Vandepol N."/>
            <person name="Liber J."/>
            <person name="Desiro A."/>
            <person name="Na H."/>
            <person name="Kennedy M."/>
            <person name="Barry K."/>
            <person name="Grigoriev I.V."/>
            <person name="Miller A.N."/>
            <person name="O'Donnell K."/>
            <person name="Stajich J.E."/>
            <person name="Bonito G."/>
        </authorList>
    </citation>
    <scope>NUCLEOTIDE SEQUENCE</scope>
    <source>
        <strain evidence="5">NRRL 6426</strain>
    </source>
</reference>
<dbReference type="OrthoDB" id="2373987at2759"/>
<sequence>MGTISSRHSPAEPFHSPAESYNARRPLLARFHHHNDYGWAPRPFPTAPVTALVKEARYSIINALDTSLTRDELGSPEIYLALLLPIVRKYREERRETAAVYCFLLNRWQFLRDAENDLANARLNETRAHACEIVATKVLKAFSMRQLIDVLTYDFSPVRRKDARSRIYLPHFEGEPSTEPMSALEVAISGRAKHFISNPLVQEIISTTSFMCIWLGEIVFFSNAIDNPDSCLNASQQEIRTVTVYDNRDITFLRLSRLRVPRYKTTFQMISFSGFIAVYTAVTFAKEAELTAIEVIMDIFALSYTIDELIQLRDSGPSFYFETVWNLFDVPIYIIFLVFMGLRISTFFTGSLEMSDFAYDVLACNAILLWPRLFAALDHYRFFGTMLIVLRQMLLDAMLFLALSTIFYIGFLQAFYGLHDNTKSYGEIAWLLLQVFFGSAFLGFEEAEELSELFGAPLMVLFVAISVLMLYTLLISIFSQTFSEVSANAKEEFMFLFSVKVMEEVKSDALYEFQPPFNIFAGLVVWPCSLFCPADVVGRISRALLRLFFFPELVCIWIFEVLVLRKQPQYVPVRPGIVDHEGAYGATSTASMGKASVGGGVAQRRLDRDNSVTISSMEGQSSRDSNSPRVEARSIDATIFPNPDGPPPVGHLPTVRPTPQELHNLTTNGLGQSGQPTGQEIVSPYFENIRRFRDASKNNSTSSGSLKSDGENGQERSPYSHHPAMYSYQPAAPIGVGITRQGSLSGYGRFRHATDMTLANTFQGLWPHQYDMHAVDESATGADPYYQHQQWQQQQQHLNHHHQQPQQQPNQHPHLPNQRWFMESSEGKQLLQQQQADTEELTRLVEDRFTEVRIRMDDIESKLDRLMDAILGPQDLH</sequence>
<evidence type="ECO:0000313" key="6">
    <source>
        <dbReference type="Proteomes" id="UP000748756"/>
    </source>
</evidence>
<keyword evidence="2" id="KW-0812">Transmembrane</keyword>
<feature type="compositionally biased region" description="Polar residues" evidence="1">
    <location>
        <begin position="697"/>
        <end position="706"/>
    </location>
</feature>
<feature type="transmembrane region" description="Helical" evidence="2">
    <location>
        <begin position="397"/>
        <end position="416"/>
    </location>
</feature>
<dbReference type="Pfam" id="PF23317">
    <property type="entry name" value="YVC1_C"/>
    <property type="match status" value="1"/>
</dbReference>
<feature type="compositionally biased region" description="Polar residues" evidence="1">
    <location>
        <begin position="611"/>
        <end position="628"/>
    </location>
</feature>
<evidence type="ECO:0000256" key="1">
    <source>
        <dbReference type="SAM" id="MobiDB-lite"/>
    </source>
</evidence>
<protein>
    <recommendedName>
        <fullName evidence="7">Ion transport domain-containing protein</fullName>
    </recommendedName>
</protein>
<name>A0A9P5S542_9FUNG</name>
<proteinExistence type="predicted"/>
<evidence type="ECO:0000256" key="2">
    <source>
        <dbReference type="SAM" id="Phobius"/>
    </source>
</evidence>
<dbReference type="AlphaFoldDB" id="A0A9P5S542"/>
<evidence type="ECO:0008006" key="7">
    <source>
        <dbReference type="Google" id="ProtNLM"/>
    </source>
</evidence>
<dbReference type="InterPro" id="IPR056336">
    <property type="entry name" value="YVC1_C"/>
</dbReference>
<feature type="domain" description="YVC1 N-terminal linker helical" evidence="3">
    <location>
        <begin position="49"/>
        <end position="220"/>
    </location>
</feature>
<feature type="compositionally biased region" description="Low complexity" evidence="1">
    <location>
        <begin position="788"/>
        <end position="797"/>
    </location>
</feature>
<organism evidence="5 6">
    <name type="scientific">Linnemannia schmuckeri</name>
    <dbReference type="NCBI Taxonomy" id="64567"/>
    <lineage>
        <taxon>Eukaryota</taxon>
        <taxon>Fungi</taxon>
        <taxon>Fungi incertae sedis</taxon>
        <taxon>Mucoromycota</taxon>
        <taxon>Mortierellomycotina</taxon>
        <taxon>Mortierellomycetes</taxon>
        <taxon>Mortierellales</taxon>
        <taxon>Mortierellaceae</taxon>
        <taxon>Linnemannia</taxon>
    </lineage>
</organism>
<dbReference type="Pfam" id="PF23190">
    <property type="entry name" value="LHD_TRPY1"/>
    <property type="match status" value="1"/>
</dbReference>
<evidence type="ECO:0000313" key="5">
    <source>
        <dbReference type="EMBL" id="KAF9153471.1"/>
    </source>
</evidence>
<evidence type="ECO:0000259" key="4">
    <source>
        <dbReference type="Pfam" id="PF23317"/>
    </source>
</evidence>
<feature type="transmembrane region" description="Helical" evidence="2">
    <location>
        <begin position="357"/>
        <end position="377"/>
    </location>
</feature>
<evidence type="ECO:0000259" key="3">
    <source>
        <dbReference type="Pfam" id="PF23190"/>
    </source>
</evidence>
<gene>
    <name evidence="5" type="ORF">BG015_003351</name>
</gene>
<feature type="transmembrane region" description="Helical" evidence="2">
    <location>
        <begin position="324"/>
        <end position="345"/>
    </location>
</feature>
<dbReference type="EMBL" id="JAAAUQ010000173">
    <property type="protein sequence ID" value="KAF9153471.1"/>
    <property type="molecule type" value="Genomic_DNA"/>
</dbReference>
<feature type="region of interest" description="Disordered" evidence="1">
    <location>
        <begin position="788"/>
        <end position="817"/>
    </location>
</feature>
<dbReference type="PANTHER" id="PTHR35859">
    <property type="entry name" value="NONSELECTIVE CATION CHANNEL PROTEIN"/>
    <property type="match status" value="1"/>
</dbReference>
<feature type="compositionally biased region" description="Low complexity" evidence="1">
    <location>
        <begin position="804"/>
        <end position="817"/>
    </location>
</feature>
<feature type="domain" description="Calcium channel YVC1-like C-terminal transmembrane" evidence="4">
    <location>
        <begin position="271"/>
        <end position="565"/>
    </location>
</feature>
<dbReference type="PANTHER" id="PTHR35859:SF5">
    <property type="entry name" value="ION TRANSPORT DOMAIN-CONTAINING PROTEIN"/>
    <property type="match status" value="1"/>
</dbReference>
<keyword evidence="2" id="KW-0472">Membrane</keyword>
<feature type="transmembrane region" description="Helical" evidence="2">
    <location>
        <begin position="456"/>
        <end position="478"/>
    </location>
</feature>